<evidence type="ECO:0000313" key="2">
    <source>
        <dbReference type="EMBL" id="TFI57966.1"/>
    </source>
</evidence>
<comment type="caution">
    <text evidence="2">The sequence shown here is derived from an EMBL/GenBank/DDBJ whole genome shotgun (WGS) entry which is preliminary data.</text>
</comment>
<dbReference type="EMBL" id="SPDV01000021">
    <property type="protein sequence ID" value="TFI57966.1"/>
    <property type="molecule type" value="Genomic_DNA"/>
</dbReference>
<keyword evidence="3" id="KW-1185">Reference proteome</keyword>
<accession>A0A4Y8ZU28</accession>
<sequence length="170" mass="18063">MPLLESLDRFVHRTRLDILTPHAERRRRSFRWLPAASLAALLIGYALVAASTRGAVSPQAGFTGALAFVAGCTAATVLRLFGPRLDPDPAAALDEREIALKARAGSLSGAILLWGAMLFCFYAGYAAAVGAWIPANVTEWVLLGLGLQAAALALPVLVASWLQPRLDAEE</sequence>
<feature type="transmembrane region" description="Helical" evidence="1">
    <location>
        <begin position="62"/>
        <end position="81"/>
    </location>
</feature>
<dbReference type="RefSeq" id="WP_135087180.1">
    <property type="nucleotide sequence ID" value="NZ_SPDV01000021.1"/>
</dbReference>
<gene>
    <name evidence="2" type="ORF">E2493_12275</name>
</gene>
<reference evidence="2 3" key="1">
    <citation type="submission" date="2019-03" db="EMBL/GenBank/DDBJ databases">
        <title>Genome sequence of Sphingomonas sp. 17J27-24.</title>
        <authorList>
            <person name="Kim M."/>
            <person name="Maeng S."/>
            <person name="Sathiyaraj S."/>
        </authorList>
    </citation>
    <scope>NUCLEOTIDE SEQUENCE [LARGE SCALE GENOMIC DNA]</scope>
    <source>
        <strain evidence="2 3">17J27-24</strain>
    </source>
</reference>
<feature type="transmembrane region" description="Helical" evidence="1">
    <location>
        <begin position="32"/>
        <end position="50"/>
    </location>
</feature>
<evidence type="ECO:0000313" key="3">
    <source>
        <dbReference type="Proteomes" id="UP000298213"/>
    </source>
</evidence>
<dbReference type="OrthoDB" id="7595057at2"/>
<feature type="transmembrane region" description="Helical" evidence="1">
    <location>
        <begin position="140"/>
        <end position="162"/>
    </location>
</feature>
<organism evidence="2 3">
    <name type="scientific">Sphingomonas parva</name>
    <dbReference type="NCBI Taxonomy" id="2555898"/>
    <lineage>
        <taxon>Bacteria</taxon>
        <taxon>Pseudomonadati</taxon>
        <taxon>Pseudomonadota</taxon>
        <taxon>Alphaproteobacteria</taxon>
        <taxon>Sphingomonadales</taxon>
        <taxon>Sphingomonadaceae</taxon>
        <taxon>Sphingomonas</taxon>
    </lineage>
</organism>
<dbReference type="AlphaFoldDB" id="A0A4Y8ZU28"/>
<evidence type="ECO:0000256" key="1">
    <source>
        <dbReference type="SAM" id="Phobius"/>
    </source>
</evidence>
<proteinExistence type="predicted"/>
<protein>
    <submittedName>
        <fullName evidence="2">Uncharacterized protein</fullName>
    </submittedName>
</protein>
<keyword evidence="1" id="KW-0812">Transmembrane</keyword>
<name>A0A4Y8ZU28_9SPHN</name>
<keyword evidence="1" id="KW-0472">Membrane</keyword>
<feature type="transmembrane region" description="Helical" evidence="1">
    <location>
        <begin position="111"/>
        <end position="134"/>
    </location>
</feature>
<keyword evidence="1" id="KW-1133">Transmembrane helix</keyword>
<dbReference type="Proteomes" id="UP000298213">
    <property type="component" value="Unassembled WGS sequence"/>
</dbReference>